<dbReference type="EMBL" id="AP017315">
    <property type="protein sequence ID" value="BAU32514.1"/>
    <property type="molecule type" value="Genomic_DNA"/>
</dbReference>
<sequence>MVQPNAAAGSRHRDVLETAAATLTRGIDTARAAGIRPLVHESWMRAIDSAVDPDSLPGAIDLTESDVREYRASHPLALALPVIHRLLIRHTFDAGLIIAIGDQEGRLLWIDGDRDLRRRAEQMAFVEGANWSERVAGTSAPGTALAVDRGVQIRGAEHYARIVHPWSCTAVPVHDPASRRIIGVIDITGGESAADPTTLPLLEATVAAVEAELHVRRLDQLATSPPVTTGDMTAPIRGEAAAALTPITSLGLSAHTEAQAPVLHILGRDRGLLVTARGELELSMRHTELLALLAWYPDGISAERLAALTYERDDAVGTLRAELVRLKRVLTDAGCAEFVPVGRPYRLSTRLDLDAHRVLAFLDRGAHRVALGHYAGRVVPGSAAPGVVAIRDDVSALIRDAMLSDAAPDVLDDYARGDEAALDADVWRTLLQALPTDSPRRTAVVTRLERIERDLS</sequence>
<dbReference type="Proteomes" id="UP000218965">
    <property type="component" value="Chromosome"/>
</dbReference>
<reference evidence="3" key="1">
    <citation type="submission" date="2015-12" db="EMBL/GenBank/DDBJ databases">
        <authorList>
            <person name="Shamseldin A."/>
            <person name="Moawad H."/>
            <person name="Abd El-Rahim W.M."/>
            <person name="Sadowsky M.J."/>
        </authorList>
    </citation>
    <scope>NUCLEOTIDE SEQUENCE [LARGE SCALE GENOMIC DNA]</scope>
    <source>
        <strain evidence="3">JAM AC0309</strain>
    </source>
</reference>
<reference evidence="2 3" key="2">
    <citation type="submission" date="2016-01" db="EMBL/GenBank/DDBJ databases">
        <title>Microcella alkaliphila JAM AC0309 whole genome shotgun sequence.</title>
        <authorList>
            <person name="Kurata A."/>
            <person name="Hirose Y."/>
            <person name="Kishimoto N."/>
            <person name="Kobayashi T."/>
        </authorList>
    </citation>
    <scope>NUCLEOTIDE SEQUENCE [LARGE SCALE GENOMIC DNA]</scope>
    <source>
        <strain evidence="2 3">JAM AC0309</strain>
    </source>
</reference>
<dbReference type="KEGG" id="malk:MalAC0309_1664"/>
<proteinExistence type="predicted"/>
<gene>
    <name evidence="2" type="ORF">MalAC0309_1664</name>
</gene>
<protein>
    <recommendedName>
        <fullName evidence="1">GAF domain-containing protein</fullName>
    </recommendedName>
</protein>
<dbReference type="AlphaFoldDB" id="A0A0U5CG62"/>
<feature type="domain" description="GAF" evidence="1">
    <location>
        <begin position="109"/>
        <end position="212"/>
    </location>
</feature>
<dbReference type="InterPro" id="IPR003018">
    <property type="entry name" value="GAF"/>
</dbReference>
<dbReference type="RefSeq" id="WP_096421753.1">
    <property type="nucleotide sequence ID" value="NZ_AP017315.1"/>
</dbReference>
<evidence type="ECO:0000313" key="2">
    <source>
        <dbReference type="EMBL" id="BAU32514.1"/>
    </source>
</evidence>
<accession>A0A0U5CG62</accession>
<organism evidence="2 3">
    <name type="scientific">Microcella alkaliphila</name>
    <dbReference type="NCBI Taxonomy" id="279828"/>
    <lineage>
        <taxon>Bacteria</taxon>
        <taxon>Bacillati</taxon>
        <taxon>Actinomycetota</taxon>
        <taxon>Actinomycetes</taxon>
        <taxon>Micrococcales</taxon>
        <taxon>Microbacteriaceae</taxon>
        <taxon>Microcella</taxon>
    </lineage>
</organism>
<dbReference type="Pfam" id="PF01590">
    <property type="entry name" value="GAF"/>
    <property type="match status" value="1"/>
</dbReference>
<dbReference type="InterPro" id="IPR029016">
    <property type="entry name" value="GAF-like_dom_sf"/>
</dbReference>
<evidence type="ECO:0000259" key="1">
    <source>
        <dbReference type="Pfam" id="PF01590"/>
    </source>
</evidence>
<dbReference type="Gene3D" id="3.30.450.40">
    <property type="match status" value="1"/>
</dbReference>
<evidence type="ECO:0000313" key="3">
    <source>
        <dbReference type="Proteomes" id="UP000218965"/>
    </source>
</evidence>
<dbReference type="OrthoDB" id="3928741at2"/>
<name>A0A0U5CG62_9MICO</name>